<dbReference type="KEGG" id="gaz:Pan241w_00240"/>
<gene>
    <name evidence="1" type="ORF">Pan241w_00240</name>
</gene>
<evidence type="ECO:0000313" key="1">
    <source>
        <dbReference type="EMBL" id="QDT39971.1"/>
    </source>
</evidence>
<evidence type="ECO:0000313" key="2">
    <source>
        <dbReference type="Proteomes" id="UP000317171"/>
    </source>
</evidence>
<reference evidence="1 2" key="1">
    <citation type="submission" date="2019-02" db="EMBL/GenBank/DDBJ databases">
        <title>Deep-cultivation of Planctomycetes and their phenomic and genomic characterization uncovers novel biology.</title>
        <authorList>
            <person name="Wiegand S."/>
            <person name="Jogler M."/>
            <person name="Boedeker C."/>
            <person name="Pinto D."/>
            <person name="Vollmers J."/>
            <person name="Rivas-Marin E."/>
            <person name="Kohn T."/>
            <person name="Peeters S.H."/>
            <person name="Heuer A."/>
            <person name="Rast P."/>
            <person name="Oberbeckmann S."/>
            <person name="Bunk B."/>
            <person name="Jeske O."/>
            <person name="Meyerdierks A."/>
            <person name="Storesund J.E."/>
            <person name="Kallscheuer N."/>
            <person name="Luecker S."/>
            <person name="Lage O.M."/>
            <person name="Pohl T."/>
            <person name="Merkel B.J."/>
            <person name="Hornburger P."/>
            <person name="Mueller R.-W."/>
            <person name="Bruemmer F."/>
            <person name="Labrenz M."/>
            <person name="Spormann A.M."/>
            <person name="Op den Camp H."/>
            <person name="Overmann J."/>
            <person name="Amann R."/>
            <person name="Jetten M.S.M."/>
            <person name="Mascher T."/>
            <person name="Medema M.H."/>
            <person name="Devos D.P."/>
            <person name="Kaster A.-K."/>
            <person name="Ovreas L."/>
            <person name="Rohde M."/>
            <person name="Galperin M.Y."/>
            <person name="Jogler C."/>
        </authorList>
    </citation>
    <scope>NUCLEOTIDE SEQUENCE [LARGE SCALE GENOMIC DNA]</scope>
    <source>
        <strain evidence="1 2">Pan241w</strain>
    </source>
</reference>
<sequence length="110" mass="11943">MTTKIKIIAILTSALLCLVVLFPPRIIGTTMIRSVSRGFLLGDVYHTKIPSGYRSNGKGHHVTTFSISSCRIDVTRMIMEMIVVISAATAFALCLNLRSGKPSENSEGSE</sequence>
<accession>A0A517R815</accession>
<dbReference type="Proteomes" id="UP000317171">
    <property type="component" value="Chromosome"/>
</dbReference>
<dbReference type="AlphaFoldDB" id="A0A517R815"/>
<name>A0A517R815_9PLAN</name>
<protein>
    <submittedName>
        <fullName evidence="1">Uncharacterized protein</fullName>
    </submittedName>
</protein>
<dbReference type="EMBL" id="CP036269">
    <property type="protein sequence ID" value="QDT39971.1"/>
    <property type="molecule type" value="Genomic_DNA"/>
</dbReference>
<keyword evidence="2" id="KW-1185">Reference proteome</keyword>
<proteinExistence type="predicted"/>
<organism evidence="1 2">
    <name type="scientific">Gimesia alba</name>
    <dbReference type="NCBI Taxonomy" id="2527973"/>
    <lineage>
        <taxon>Bacteria</taxon>
        <taxon>Pseudomonadati</taxon>
        <taxon>Planctomycetota</taxon>
        <taxon>Planctomycetia</taxon>
        <taxon>Planctomycetales</taxon>
        <taxon>Planctomycetaceae</taxon>
        <taxon>Gimesia</taxon>
    </lineage>
</organism>